<dbReference type="Gene3D" id="2.40.128.110">
    <property type="entry name" value="Lipid/polyisoprenoid-binding, YceI-like"/>
    <property type="match status" value="1"/>
</dbReference>
<proteinExistence type="predicted"/>
<feature type="domain" description="Lipid/polyisoprenoid-binding YceI-like" evidence="1">
    <location>
        <begin position="22"/>
        <end position="183"/>
    </location>
</feature>
<dbReference type="SMART" id="SM00867">
    <property type="entry name" value="YceI"/>
    <property type="match status" value="1"/>
</dbReference>
<dbReference type="SUPFAM" id="SSF101874">
    <property type="entry name" value="YceI-like"/>
    <property type="match status" value="1"/>
</dbReference>
<evidence type="ECO:0000259" key="1">
    <source>
        <dbReference type="SMART" id="SM00867"/>
    </source>
</evidence>
<dbReference type="EMBL" id="UOEJ01000238">
    <property type="protein sequence ID" value="VAW06394.1"/>
    <property type="molecule type" value="Genomic_DNA"/>
</dbReference>
<dbReference type="AlphaFoldDB" id="A0A3B0TC37"/>
<organism evidence="2">
    <name type="scientific">hydrothermal vent metagenome</name>
    <dbReference type="NCBI Taxonomy" id="652676"/>
    <lineage>
        <taxon>unclassified sequences</taxon>
        <taxon>metagenomes</taxon>
        <taxon>ecological metagenomes</taxon>
    </lineage>
</organism>
<sequence>MKYILLYLLLICPVYAGEDMATWQVRDTHSSIKFSVAIEGSPAEGEFTGFSADIDFDPEMLDQARVDVRIDLNHIEAFYSDVADGLKKKDWFDVAQYPTARFAGADFIHLGDNQYQLTGDLSLKGVTRPEILYFTLTRYDPHRAVIKGRMTINRLDYGVGQGPWRSLSTVAGQVFLDVVIDATRKP</sequence>
<evidence type="ECO:0000313" key="2">
    <source>
        <dbReference type="EMBL" id="VAW06394.1"/>
    </source>
</evidence>
<protein>
    <recommendedName>
        <fullName evidence="1">Lipid/polyisoprenoid-binding YceI-like domain-containing protein</fullName>
    </recommendedName>
</protein>
<name>A0A3B0TC37_9ZZZZ</name>
<reference evidence="2" key="1">
    <citation type="submission" date="2018-06" db="EMBL/GenBank/DDBJ databases">
        <authorList>
            <person name="Zhirakovskaya E."/>
        </authorList>
    </citation>
    <scope>NUCLEOTIDE SEQUENCE</scope>
</reference>
<accession>A0A3B0TC37</accession>
<dbReference type="InterPro" id="IPR007372">
    <property type="entry name" value="Lipid/polyisoprenoid-bd_YceI"/>
</dbReference>
<dbReference type="PANTHER" id="PTHR34406">
    <property type="entry name" value="PROTEIN YCEI"/>
    <property type="match status" value="1"/>
</dbReference>
<dbReference type="PANTHER" id="PTHR34406:SF1">
    <property type="entry name" value="PROTEIN YCEI"/>
    <property type="match status" value="1"/>
</dbReference>
<gene>
    <name evidence="2" type="ORF">MNBD_ALPHA01-368</name>
</gene>
<dbReference type="Pfam" id="PF04264">
    <property type="entry name" value="YceI"/>
    <property type="match status" value="1"/>
</dbReference>
<dbReference type="InterPro" id="IPR036761">
    <property type="entry name" value="TTHA0802/YceI-like_sf"/>
</dbReference>